<comment type="caution">
    <text evidence="14">The sequence shown here is derived from an EMBL/GenBank/DDBJ whole genome shotgun (WGS) entry which is preliminary data.</text>
</comment>
<evidence type="ECO:0000256" key="10">
    <source>
        <dbReference type="ARBA" id="ARBA00023049"/>
    </source>
</evidence>
<dbReference type="Gene3D" id="1.10.390.10">
    <property type="entry name" value="Neutral Protease Domain 2"/>
    <property type="match status" value="1"/>
</dbReference>
<dbReference type="InterPro" id="IPR026444">
    <property type="entry name" value="Secre_tail"/>
</dbReference>
<dbReference type="OrthoDB" id="5377264at2"/>
<dbReference type="GO" id="GO:0006508">
    <property type="term" value="P:proteolysis"/>
    <property type="evidence" value="ECO:0007669"/>
    <property type="project" value="UniProtKB-KW"/>
</dbReference>
<evidence type="ECO:0000259" key="12">
    <source>
        <dbReference type="Pfam" id="PF02225"/>
    </source>
</evidence>
<dbReference type="Gene3D" id="2.60.40.3080">
    <property type="match status" value="1"/>
</dbReference>
<protein>
    <submittedName>
        <fullName evidence="14">T9SS type A sorting domain-containing protein</fullName>
    </submittedName>
</protein>
<dbReference type="PANTHER" id="PTHR33478:SF1">
    <property type="entry name" value="EXTRACELLULAR METALLOPROTEINASE MEP"/>
    <property type="match status" value="1"/>
</dbReference>
<keyword evidence="9" id="KW-0862">Zinc</keyword>
<keyword evidence="4" id="KW-0964">Secreted</keyword>
<keyword evidence="11" id="KW-0865">Zymogen</keyword>
<dbReference type="Gene3D" id="3.10.170.10">
    <property type="match status" value="1"/>
</dbReference>
<proteinExistence type="inferred from homology"/>
<dbReference type="CDD" id="cd09596">
    <property type="entry name" value="M36"/>
    <property type="match status" value="1"/>
</dbReference>
<dbReference type="Pfam" id="PF18962">
    <property type="entry name" value="Por_Secre_tail"/>
    <property type="match status" value="1"/>
</dbReference>
<keyword evidence="15" id="KW-1185">Reference proteome</keyword>
<comment type="subcellular location">
    <subcellularLocation>
        <location evidence="2">Secreted</location>
    </subcellularLocation>
</comment>
<dbReference type="Pfam" id="PF02225">
    <property type="entry name" value="PA"/>
    <property type="match status" value="1"/>
</dbReference>
<dbReference type="NCBIfam" id="TIGR04183">
    <property type="entry name" value="Por_Secre_tail"/>
    <property type="match status" value="1"/>
</dbReference>
<dbReference type="Pfam" id="PF02128">
    <property type="entry name" value="Peptidase_M36"/>
    <property type="match status" value="1"/>
</dbReference>
<evidence type="ECO:0000256" key="5">
    <source>
        <dbReference type="ARBA" id="ARBA00022670"/>
    </source>
</evidence>
<evidence type="ECO:0000256" key="4">
    <source>
        <dbReference type="ARBA" id="ARBA00022525"/>
    </source>
</evidence>
<name>A0A5C6YSW1_9FLAO</name>
<dbReference type="PANTHER" id="PTHR33478">
    <property type="entry name" value="EXTRACELLULAR METALLOPROTEINASE MEP"/>
    <property type="match status" value="1"/>
</dbReference>
<feature type="domain" description="PA" evidence="12">
    <location>
        <begin position="447"/>
        <end position="539"/>
    </location>
</feature>
<dbReference type="GO" id="GO:0008270">
    <property type="term" value="F:zinc ion binding"/>
    <property type="evidence" value="ECO:0007669"/>
    <property type="project" value="InterPro"/>
</dbReference>
<evidence type="ECO:0000256" key="1">
    <source>
        <dbReference type="ARBA" id="ARBA00001947"/>
    </source>
</evidence>
<evidence type="ECO:0000313" key="14">
    <source>
        <dbReference type="EMBL" id="TXD70522.1"/>
    </source>
</evidence>
<dbReference type="InterPro" id="IPR050371">
    <property type="entry name" value="Fungal_virulence_M36"/>
</dbReference>
<evidence type="ECO:0000313" key="15">
    <source>
        <dbReference type="Proteomes" id="UP000321945"/>
    </source>
</evidence>
<evidence type="ECO:0000256" key="9">
    <source>
        <dbReference type="ARBA" id="ARBA00022833"/>
    </source>
</evidence>
<evidence type="ECO:0000256" key="6">
    <source>
        <dbReference type="ARBA" id="ARBA00022723"/>
    </source>
</evidence>
<keyword evidence="5" id="KW-0645">Protease</keyword>
<evidence type="ECO:0000256" key="3">
    <source>
        <dbReference type="ARBA" id="ARBA00006006"/>
    </source>
</evidence>
<dbReference type="NCBIfam" id="NF038113">
    <property type="entry name" value="T9SSA_dep_M36"/>
    <property type="match status" value="1"/>
</dbReference>
<feature type="domain" description="Secretion system C-terminal sorting" evidence="13">
    <location>
        <begin position="795"/>
        <end position="867"/>
    </location>
</feature>
<keyword evidence="8" id="KW-0378">Hydrolase</keyword>
<sequence length="868" mass="92694">MKKVLYLIVIFAVNISFAQDYSSVIKSYLQQNRSQYSLEQQDVSDISIVSQSFSKSLQAQNVYVAQRYQGITVFNSNSPFVIKDGSVVNAKLSFTENAAVKVNSTSPSISAVNAISKAANWLGLQNPSNLNLIETVSDRSYIFSNGNISQNNIPVELVYQKMEDTGALKLAWDLSIYLIDSTHYYNVRIDALTGVLLATDDWVASCNFGEGAHSHASAESILFSDKNSNSSIAPMGGTAYRVFALPLIGPNDGDDQLVSDPADPIASPFGWHDVDGVPGAEFTTTRGNNVLAQEDANGNNGNGMLADGGAGLLFDFAYDLPRAPAAFREAAITNLFYVNNMMHDIMFQYGFDEVSGNFQLKNYSALGLGGDFVFADAQDGSGLNNANFSTPPDGGAPRMQMYLWSAPGDVLGTLMNVNGGPLAGEYLAMDSNFINGTPLPTTAITEDLVLVVDDNAGSSTDPNDGCDTILNSAEINGKIAVVRWGGCNGPFKMTKVEAAGAIAVVVVYNLPTDPIAMLGGGSNLSIPCIMIYQSDGEAIITALLNGDTVNATLRDDGSGNDPFQRDGDLDNVIIAHEYGHGISNRLTGGPSASSCLQNQEQMGEGWSDYFGYILTMKATDVSTDPRGTGTYAVGEGIAGRGLRTKPYTTDFALNDFTYNSIKTQVAPHGVGSVWATMLWDLTWDLIDEYGFDPDIYNGSGGNNISLQLVIDGMKLQPCSPGFVDGRDAIIEADLIANGGANRCLIWRAFANRGLGVSATQGSTNSKSDGTEAFDVPPGCELGVSDNGADEINFIVFPNPSNGEINIKSKYDVGDATISIFDMNGRKVFSQEVELRQNASVNASGLNTGIYLMQIESADRSQTTKLIIN</sequence>
<keyword evidence="7" id="KW-0732">Signal</keyword>
<dbReference type="InterPro" id="IPR003137">
    <property type="entry name" value="PA_domain"/>
</dbReference>
<comment type="cofactor">
    <cofactor evidence="1">
        <name>Zn(2+)</name>
        <dbReference type="ChEBI" id="CHEBI:29105"/>
    </cofactor>
</comment>
<evidence type="ECO:0000256" key="7">
    <source>
        <dbReference type="ARBA" id="ARBA00022729"/>
    </source>
</evidence>
<evidence type="ECO:0000256" key="8">
    <source>
        <dbReference type="ARBA" id="ARBA00022801"/>
    </source>
</evidence>
<evidence type="ECO:0000256" key="2">
    <source>
        <dbReference type="ARBA" id="ARBA00004613"/>
    </source>
</evidence>
<organism evidence="14 15">
    <name type="scientific">Aequorivita lipolytica</name>
    <dbReference type="NCBI Taxonomy" id="153267"/>
    <lineage>
        <taxon>Bacteria</taxon>
        <taxon>Pseudomonadati</taxon>
        <taxon>Bacteroidota</taxon>
        <taxon>Flavobacteriia</taxon>
        <taxon>Flavobacteriales</taxon>
        <taxon>Flavobacteriaceae</taxon>
        <taxon>Aequorivita</taxon>
    </lineage>
</organism>
<accession>A0A5C6YSW1</accession>
<dbReference type="GO" id="GO:0005615">
    <property type="term" value="C:extracellular space"/>
    <property type="evidence" value="ECO:0007669"/>
    <property type="project" value="InterPro"/>
</dbReference>
<dbReference type="GO" id="GO:0004222">
    <property type="term" value="F:metalloendopeptidase activity"/>
    <property type="evidence" value="ECO:0007669"/>
    <property type="project" value="InterPro"/>
</dbReference>
<dbReference type="SUPFAM" id="SSF55486">
    <property type="entry name" value="Metalloproteases ('zincins'), catalytic domain"/>
    <property type="match status" value="1"/>
</dbReference>
<dbReference type="Gene3D" id="3.50.30.30">
    <property type="match status" value="1"/>
</dbReference>
<dbReference type="InterPro" id="IPR001842">
    <property type="entry name" value="Peptidase_M36"/>
</dbReference>
<dbReference type="Proteomes" id="UP000321945">
    <property type="component" value="Unassembled WGS sequence"/>
</dbReference>
<keyword evidence="10" id="KW-0482">Metalloprotease</keyword>
<gene>
    <name evidence="14" type="ORF">ESV24_00030</name>
</gene>
<comment type="similarity">
    <text evidence="3">Belongs to the peptidase M36 family.</text>
</comment>
<reference evidence="14 15" key="1">
    <citation type="submission" date="2019-08" db="EMBL/GenBank/DDBJ databases">
        <title>Genome of Aequorivita lipolytica Y10-2 (type strain).</title>
        <authorList>
            <person name="Bowman J.P."/>
        </authorList>
    </citation>
    <scope>NUCLEOTIDE SEQUENCE [LARGE SCALE GENOMIC DNA]</scope>
    <source>
        <strain evidence="14 15">Y10-2</strain>
    </source>
</reference>
<evidence type="ECO:0000256" key="11">
    <source>
        <dbReference type="ARBA" id="ARBA00023145"/>
    </source>
</evidence>
<dbReference type="RefSeq" id="WP_111813231.1">
    <property type="nucleotide sequence ID" value="NZ_CBCRZQ010000001.1"/>
</dbReference>
<dbReference type="InterPro" id="IPR046450">
    <property type="entry name" value="PA_dom_sf"/>
</dbReference>
<dbReference type="InterPro" id="IPR027268">
    <property type="entry name" value="Peptidase_M4/M1_CTD_sf"/>
</dbReference>
<dbReference type="EMBL" id="VORU01000001">
    <property type="protein sequence ID" value="TXD70522.1"/>
    <property type="molecule type" value="Genomic_DNA"/>
</dbReference>
<dbReference type="SUPFAM" id="SSF52025">
    <property type="entry name" value="PA domain"/>
    <property type="match status" value="1"/>
</dbReference>
<keyword evidence="6" id="KW-0479">Metal-binding</keyword>
<dbReference type="AlphaFoldDB" id="A0A5C6YSW1"/>
<evidence type="ECO:0000259" key="13">
    <source>
        <dbReference type="Pfam" id="PF18962"/>
    </source>
</evidence>